<reference evidence="2 3" key="1">
    <citation type="submission" date="2017-06" db="EMBL/GenBank/DDBJ databases">
        <title>Comparative genomic analysis of Ambrosia Fusariam Clade fungi.</title>
        <authorList>
            <person name="Stajich J.E."/>
            <person name="Carrillo J."/>
            <person name="Kijimoto T."/>
            <person name="Eskalen A."/>
            <person name="O'Donnell K."/>
            <person name="Kasson M."/>
        </authorList>
    </citation>
    <scope>NUCLEOTIDE SEQUENCE [LARGE SCALE GENOMIC DNA]</scope>
    <source>
        <strain evidence="2 3">NRRL62579</strain>
    </source>
</reference>
<gene>
    <name evidence="2" type="ORF">CEP52_017165</name>
</gene>
<evidence type="ECO:0000256" key="1">
    <source>
        <dbReference type="SAM" id="MobiDB-lite"/>
    </source>
</evidence>
<dbReference type="Proteomes" id="UP000287144">
    <property type="component" value="Unassembled WGS sequence"/>
</dbReference>
<protein>
    <submittedName>
        <fullName evidence="2">Uncharacterized protein</fullName>
    </submittedName>
</protein>
<evidence type="ECO:0000313" key="3">
    <source>
        <dbReference type="Proteomes" id="UP000287144"/>
    </source>
</evidence>
<name>A0A428RVI2_9HYPO</name>
<accession>A0A428RVI2</accession>
<keyword evidence="3" id="KW-1185">Reference proteome</keyword>
<feature type="region of interest" description="Disordered" evidence="1">
    <location>
        <begin position="19"/>
        <end position="86"/>
    </location>
</feature>
<dbReference type="AlphaFoldDB" id="A0A428RVI2"/>
<organism evidence="2 3">
    <name type="scientific">Fusarium oligoseptatum</name>
    <dbReference type="NCBI Taxonomy" id="2604345"/>
    <lineage>
        <taxon>Eukaryota</taxon>
        <taxon>Fungi</taxon>
        <taxon>Dikarya</taxon>
        <taxon>Ascomycota</taxon>
        <taxon>Pezizomycotina</taxon>
        <taxon>Sordariomycetes</taxon>
        <taxon>Hypocreomycetidae</taxon>
        <taxon>Hypocreales</taxon>
        <taxon>Nectriaceae</taxon>
        <taxon>Fusarium</taxon>
        <taxon>Fusarium solani species complex</taxon>
    </lineage>
</organism>
<sequence>MSHSTSILAWLDSICHDRKLGSEPLTEPSLKHAIKQEDRKRRLPSPPSEDETRIFRVSQMDNTGPPKRPKVGPITDASDPGSDHQQ</sequence>
<feature type="non-terminal residue" evidence="2">
    <location>
        <position position="86"/>
    </location>
</feature>
<dbReference type="EMBL" id="NKCK01000459">
    <property type="protein sequence ID" value="RSL81573.1"/>
    <property type="molecule type" value="Genomic_DNA"/>
</dbReference>
<evidence type="ECO:0000313" key="2">
    <source>
        <dbReference type="EMBL" id="RSL81573.1"/>
    </source>
</evidence>
<comment type="caution">
    <text evidence="2">The sequence shown here is derived from an EMBL/GenBank/DDBJ whole genome shotgun (WGS) entry which is preliminary data.</text>
</comment>
<proteinExistence type="predicted"/>